<dbReference type="InterPro" id="IPR043128">
    <property type="entry name" value="Rev_trsase/Diguanyl_cyclase"/>
</dbReference>
<evidence type="ECO:0000259" key="3">
    <source>
        <dbReference type="PROSITE" id="PS50887"/>
    </source>
</evidence>
<dbReference type="PROSITE" id="PS50883">
    <property type="entry name" value="EAL"/>
    <property type="match status" value="1"/>
</dbReference>
<dbReference type="Pfam" id="PF00563">
    <property type="entry name" value="EAL"/>
    <property type="match status" value="1"/>
</dbReference>
<proteinExistence type="predicted"/>
<dbReference type="GO" id="GO:0071111">
    <property type="term" value="F:cyclic-guanylate-specific phosphodiesterase activity"/>
    <property type="evidence" value="ECO:0007669"/>
    <property type="project" value="InterPro"/>
</dbReference>
<dbReference type="InterPro" id="IPR000160">
    <property type="entry name" value="GGDEF_dom"/>
</dbReference>
<organism evidence="4">
    <name type="scientific">hydrothermal vent metagenome</name>
    <dbReference type="NCBI Taxonomy" id="652676"/>
    <lineage>
        <taxon>unclassified sequences</taxon>
        <taxon>metagenomes</taxon>
        <taxon>ecological metagenomes</taxon>
    </lineage>
</organism>
<feature type="domain" description="EAL" evidence="2">
    <location>
        <begin position="231"/>
        <end position="477"/>
    </location>
</feature>
<feature type="transmembrane region" description="Helical" evidence="1">
    <location>
        <begin position="15"/>
        <end position="35"/>
    </location>
</feature>
<dbReference type="Gene3D" id="3.30.70.270">
    <property type="match status" value="1"/>
</dbReference>
<dbReference type="PANTHER" id="PTHR33121">
    <property type="entry name" value="CYCLIC DI-GMP PHOSPHODIESTERASE PDEF"/>
    <property type="match status" value="1"/>
</dbReference>
<keyword evidence="1" id="KW-0812">Transmembrane</keyword>
<evidence type="ECO:0000313" key="4">
    <source>
        <dbReference type="EMBL" id="SFZ98641.1"/>
    </source>
</evidence>
<dbReference type="InterPro" id="IPR050706">
    <property type="entry name" value="Cyclic-di-GMP_PDE-like"/>
</dbReference>
<keyword evidence="1" id="KW-0472">Membrane</keyword>
<keyword evidence="1" id="KW-1133">Transmembrane helix</keyword>
<dbReference type="PROSITE" id="PS50887">
    <property type="entry name" value="GGDEF"/>
    <property type="match status" value="1"/>
</dbReference>
<accession>A0A1W1EF51</accession>
<dbReference type="CDD" id="cd01948">
    <property type="entry name" value="EAL"/>
    <property type="match status" value="1"/>
</dbReference>
<reference evidence="4" key="1">
    <citation type="submission" date="2016-10" db="EMBL/GenBank/DDBJ databases">
        <authorList>
            <person name="de Groot N.N."/>
        </authorList>
    </citation>
    <scope>NUCLEOTIDE SEQUENCE</scope>
</reference>
<evidence type="ECO:0000259" key="2">
    <source>
        <dbReference type="PROSITE" id="PS50883"/>
    </source>
</evidence>
<dbReference type="SMART" id="SM00052">
    <property type="entry name" value="EAL"/>
    <property type="match status" value="1"/>
</dbReference>
<dbReference type="AlphaFoldDB" id="A0A1W1EF51"/>
<evidence type="ECO:0000256" key="1">
    <source>
        <dbReference type="SAM" id="Phobius"/>
    </source>
</evidence>
<protein>
    <submittedName>
        <fullName evidence="4">Diguanylate cyclase/phosphodiesterase (GGDEF &amp; EAL domains) with PAS/PAC sensor(S)</fullName>
    </submittedName>
</protein>
<dbReference type="PANTHER" id="PTHR33121:SF79">
    <property type="entry name" value="CYCLIC DI-GMP PHOSPHODIESTERASE PDED-RELATED"/>
    <property type="match status" value="1"/>
</dbReference>
<sequence length="477" mass="55325">MLLSELKERERRFKLALRAGIPIVILIFLVLYSTILKDNQQDISFDLETALMSSAILFISVYFIYFLIDLSVKETLIDNATHGYNEKAFISQIVKYKPNTLALLVIKNLSTISENYSNDDVDLLLYNIVHKLDNMLRKKGFKDTLISRRYGAEFLIAINNNENNVQEIFEEFTSSNKIMNEIEIDYNFSIITNIGDDIEKDILYLKDLLPSQKRSITNSKNVRVSKDAKELSQIEDCIIGALKNNDLILSYRPLLNTQTNKIDIYEISVKLKSKGPEPILPRIYLPILNRLGLGRDYDFALVKKVLETLPLIDDEISLSFNLSPFSLRDEKFQNNFFDYLDRSAVDSNRLIIELYERKTHHDLSGYLKTLNKFRTRGVRIAIDNFGSSNASMEYMKNFRFDIVQFDRDYVTKLDDSNTYTMLESLVEMSKNLHIVTVAKWVDNEMQKEKLKKLGINYFQGFGIGKPISQNKLIDIYN</sequence>
<dbReference type="InterPro" id="IPR035919">
    <property type="entry name" value="EAL_sf"/>
</dbReference>
<feature type="transmembrane region" description="Helical" evidence="1">
    <location>
        <begin position="47"/>
        <end position="68"/>
    </location>
</feature>
<dbReference type="SUPFAM" id="SSF141868">
    <property type="entry name" value="EAL domain-like"/>
    <property type="match status" value="1"/>
</dbReference>
<feature type="domain" description="GGDEF" evidence="3">
    <location>
        <begin position="97"/>
        <end position="234"/>
    </location>
</feature>
<dbReference type="Gene3D" id="3.20.20.450">
    <property type="entry name" value="EAL domain"/>
    <property type="match status" value="1"/>
</dbReference>
<gene>
    <name evidence="4" type="ORF">MNB_SV-5-423</name>
</gene>
<dbReference type="EMBL" id="FPKX01000057">
    <property type="protein sequence ID" value="SFZ98641.1"/>
    <property type="molecule type" value="Genomic_DNA"/>
</dbReference>
<name>A0A1W1EF51_9ZZZZ</name>
<dbReference type="InterPro" id="IPR001633">
    <property type="entry name" value="EAL_dom"/>
</dbReference>